<name>A0A0E9QLT7_ANGAN</name>
<accession>A0A0E9QLT7</accession>
<protein>
    <submittedName>
        <fullName evidence="1">Uncharacterized protein</fullName>
    </submittedName>
</protein>
<dbReference type="AlphaFoldDB" id="A0A0E9QLT7"/>
<reference evidence="1" key="2">
    <citation type="journal article" date="2015" name="Fish Shellfish Immunol.">
        <title>Early steps in the European eel (Anguilla anguilla)-Vibrio vulnificus interaction in the gills: Role of the RtxA13 toxin.</title>
        <authorList>
            <person name="Callol A."/>
            <person name="Pajuelo D."/>
            <person name="Ebbesson L."/>
            <person name="Teles M."/>
            <person name="MacKenzie S."/>
            <person name="Amaro C."/>
        </authorList>
    </citation>
    <scope>NUCLEOTIDE SEQUENCE</scope>
</reference>
<evidence type="ECO:0000313" key="1">
    <source>
        <dbReference type="EMBL" id="JAH17038.1"/>
    </source>
</evidence>
<dbReference type="EMBL" id="GBXM01091539">
    <property type="protein sequence ID" value="JAH17038.1"/>
    <property type="molecule type" value="Transcribed_RNA"/>
</dbReference>
<sequence length="16" mass="1869">MPFLSHLSDILLAKRQ</sequence>
<proteinExistence type="predicted"/>
<organism evidence="1">
    <name type="scientific">Anguilla anguilla</name>
    <name type="common">European freshwater eel</name>
    <name type="synonym">Muraena anguilla</name>
    <dbReference type="NCBI Taxonomy" id="7936"/>
    <lineage>
        <taxon>Eukaryota</taxon>
        <taxon>Metazoa</taxon>
        <taxon>Chordata</taxon>
        <taxon>Craniata</taxon>
        <taxon>Vertebrata</taxon>
        <taxon>Euteleostomi</taxon>
        <taxon>Actinopterygii</taxon>
        <taxon>Neopterygii</taxon>
        <taxon>Teleostei</taxon>
        <taxon>Anguilliformes</taxon>
        <taxon>Anguillidae</taxon>
        <taxon>Anguilla</taxon>
    </lineage>
</organism>
<reference evidence="1" key="1">
    <citation type="submission" date="2014-11" db="EMBL/GenBank/DDBJ databases">
        <authorList>
            <person name="Amaro Gonzalez C."/>
        </authorList>
    </citation>
    <scope>NUCLEOTIDE SEQUENCE</scope>
</reference>